<reference evidence="2" key="1">
    <citation type="submission" date="2019-12" db="EMBL/GenBank/DDBJ databases">
        <title>Hybrid Genome Assemblies of two High G+C Isolates from Undergraduate Microbiology Courses.</title>
        <authorList>
            <person name="Ne Ville C.J."/>
            <person name="Enright D."/>
            <person name="Hernandez I."/>
            <person name="Dodsworth J."/>
            <person name="Orwin P.M."/>
        </authorList>
    </citation>
    <scope>NUCLEOTIDE SEQUENCE [LARGE SCALE GENOMIC DNA]</scope>
    <source>
        <strain evidence="2">Neo</strain>
    </source>
</reference>
<dbReference type="Proteomes" id="UP000426235">
    <property type="component" value="Chromosome"/>
</dbReference>
<feature type="transmembrane region" description="Helical" evidence="1">
    <location>
        <begin position="60"/>
        <end position="78"/>
    </location>
</feature>
<dbReference type="EMBL" id="CP046621">
    <property type="protein sequence ID" value="QGW78002.1"/>
    <property type="molecule type" value="Genomic_DNA"/>
</dbReference>
<evidence type="ECO:0000256" key="1">
    <source>
        <dbReference type="SAM" id="Phobius"/>
    </source>
</evidence>
<dbReference type="AlphaFoldDB" id="A0A6I6GTX7"/>
<accession>A0A6I6GTX7</accession>
<proteinExistence type="predicted"/>
<keyword evidence="3" id="KW-1185">Reference proteome</keyword>
<protein>
    <submittedName>
        <fullName evidence="2">Uncharacterized protein</fullName>
    </submittedName>
</protein>
<feature type="transmembrane region" description="Helical" evidence="1">
    <location>
        <begin position="36"/>
        <end position="54"/>
    </location>
</feature>
<dbReference type="RefSeq" id="WP_157192946.1">
    <property type="nucleotide sequence ID" value="NZ_CP046621.1"/>
</dbReference>
<feature type="transmembrane region" description="Helical" evidence="1">
    <location>
        <begin position="145"/>
        <end position="168"/>
    </location>
</feature>
<keyword evidence="1" id="KW-0812">Transmembrane</keyword>
<organism evidence="2 3">
    <name type="scientific">Pseudomonas alkylphenolica</name>
    <dbReference type="NCBI Taxonomy" id="237609"/>
    <lineage>
        <taxon>Bacteria</taxon>
        <taxon>Pseudomonadati</taxon>
        <taxon>Pseudomonadota</taxon>
        <taxon>Gammaproteobacteria</taxon>
        <taxon>Pseudomonadales</taxon>
        <taxon>Pseudomonadaceae</taxon>
        <taxon>Pseudomonas</taxon>
    </lineage>
</organism>
<evidence type="ECO:0000313" key="3">
    <source>
        <dbReference type="Proteomes" id="UP000426235"/>
    </source>
</evidence>
<gene>
    <name evidence="2" type="ORF">GPJ81_15330</name>
</gene>
<sequence>MSGENTQTTEPSFENSFRAYAWDYFALHADQRLKAFHFYILLSTAIIGGFAVLLKNGDAYKWMAVFGALLTFFSFVFWKLDRRTHDLLGYGKAALEYLDAQHNLPNDNDGLPHVLRLISREQAVSKQIAAREAISDKLAFTYTRCFSWVFITFSLVGVVTVLACMAYGHY</sequence>
<name>A0A6I6GTX7_9PSED</name>
<keyword evidence="1" id="KW-1133">Transmembrane helix</keyword>
<evidence type="ECO:0000313" key="2">
    <source>
        <dbReference type="EMBL" id="QGW78002.1"/>
    </source>
</evidence>
<keyword evidence="1" id="KW-0472">Membrane</keyword>